<keyword evidence="3" id="KW-1185">Reference proteome</keyword>
<gene>
    <name evidence="2" type="ORF">POPTR_004G071300</name>
</gene>
<reference evidence="2 3" key="1">
    <citation type="journal article" date="2006" name="Science">
        <title>The genome of black cottonwood, Populus trichocarpa (Torr. &amp; Gray).</title>
        <authorList>
            <person name="Tuskan G.A."/>
            <person name="Difazio S."/>
            <person name="Jansson S."/>
            <person name="Bohlmann J."/>
            <person name="Grigoriev I."/>
            <person name="Hellsten U."/>
            <person name="Putnam N."/>
            <person name="Ralph S."/>
            <person name="Rombauts S."/>
            <person name="Salamov A."/>
            <person name="Schein J."/>
            <person name="Sterck L."/>
            <person name="Aerts A."/>
            <person name="Bhalerao R.R."/>
            <person name="Bhalerao R.P."/>
            <person name="Blaudez D."/>
            <person name="Boerjan W."/>
            <person name="Brun A."/>
            <person name="Brunner A."/>
            <person name="Busov V."/>
            <person name="Campbell M."/>
            <person name="Carlson J."/>
            <person name="Chalot M."/>
            <person name="Chapman J."/>
            <person name="Chen G.L."/>
            <person name="Cooper D."/>
            <person name="Coutinho P.M."/>
            <person name="Couturier J."/>
            <person name="Covert S."/>
            <person name="Cronk Q."/>
            <person name="Cunningham R."/>
            <person name="Davis J."/>
            <person name="Degroeve S."/>
            <person name="Dejardin A."/>
            <person name="Depamphilis C."/>
            <person name="Detter J."/>
            <person name="Dirks B."/>
            <person name="Dubchak I."/>
            <person name="Duplessis S."/>
            <person name="Ehlting J."/>
            <person name="Ellis B."/>
            <person name="Gendler K."/>
            <person name="Goodstein D."/>
            <person name="Gribskov M."/>
            <person name="Grimwood J."/>
            <person name="Groover A."/>
            <person name="Gunter L."/>
            <person name="Hamberger B."/>
            <person name="Heinze B."/>
            <person name="Helariutta Y."/>
            <person name="Henrissat B."/>
            <person name="Holligan D."/>
            <person name="Holt R."/>
            <person name="Huang W."/>
            <person name="Islam-Faridi N."/>
            <person name="Jones S."/>
            <person name="Jones-Rhoades M."/>
            <person name="Jorgensen R."/>
            <person name="Joshi C."/>
            <person name="Kangasjarvi J."/>
            <person name="Karlsson J."/>
            <person name="Kelleher C."/>
            <person name="Kirkpatrick R."/>
            <person name="Kirst M."/>
            <person name="Kohler A."/>
            <person name="Kalluri U."/>
            <person name="Larimer F."/>
            <person name="Leebens-Mack J."/>
            <person name="Leple J.C."/>
            <person name="Locascio P."/>
            <person name="Lou Y."/>
            <person name="Lucas S."/>
            <person name="Martin F."/>
            <person name="Montanini B."/>
            <person name="Napoli C."/>
            <person name="Nelson D.R."/>
            <person name="Nelson C."/>
            <person name="Nieminen K."/>
            <person name="Nilsson O."/>
            <person name="Pereda V."/>
            <person name="Peter G."/>
            <person name="Philippe R."/>
            <person name="Pilate G."/>
            <person name="Poliakov A."/>
            <person name="Razumovskaya J."/>
            <person name="Richardson P."/>
            <person name="Rinaldi C."/>
            <person name="Ritland K."/>
            <person name="Rouze P."/>
            <person name="Ryaboy D."/>
            <person name="Schmutz J."/>
            <person name="Schrader J."/>
            <person name="Segerman B."/>
            <person name="Shin H."/>
            <person name="Siddiqui A."/>
            <person name="Sterky F."/>
            <person name="Terry A."/>
            <person name="Tsai C.J."/>
            <person name="Uberbacher E."/>
            <person name="Unneberg P."/>
            <person name="Vahala J."/>
            <person name="Wall K."/>
            <person name="Wessler S."/>
            <person name="Yang G."/>
            <person name="Yin T."/>
            <person name="Douglas C."/>
            <person name="Marra M."/>
            <person name="Sandberg G."/>
            <person name="Van de Peer Y."/>
            <person name="Rokhsar D."/>
        </authorList>
    </citation>
    <scope>NUCLEOTIDE SEQUENCE [LARGE SCALE GENOMIC DNA]</scope>
    <source>
        <strain evidence="3">cv. Nisqually</strain>
    </source>
</reference>
<name>A0A2K2AR39_POPTR</name>
<dbReference type="AlphaFoldDB" id="A0A2K2AR39"/>
<evidence type="ECO:0000256" key="1">
    <source>
        <dbReference type="SAM" id="MobiDB-lite"/>
    </source>
</evidence>
<evidence type="ECO:0000313" key="3">
    <source>
        <dbReference type="Proteomes" id="UP000006729"/>
    </source>
</evidence>
<sequence>MVINGDAMMMKNAVTPRPMATFPNTLDATGNFFLISCETMRETKINFQSCSETESQEYLFPWHPLINNTLCIAGESTCGGVSGNCDSGSVAGEEGCKFDGCEVSWLTVTESCISASCEFKVTTEEENGESCRCLIYRDVYCLDLEGGRGLETRVVVGRDGTGRNGTGRDGTGPGTGDGTGRGTGRDGTERGTGNHLYKTVLESSD</sequence>
<feature type="region of interest" description="Disordered" evidence="1">
    <location>
        <begin position="157"/>
        <end position="195"/>
    </location>
</feature>
<organism evidence="2 3">
    <name type="scientific">Populus trichocarpa</name>
    <name type="common">Western balsam poplar</name>
    <name type="synonym">Populus balsamifera subsp. trichocarpa</name>
    <dbReference type="NCBI Taxonomy" id="3694"/>
    <lineage>
        <taxon>Eukaryota</taxon>
        <taxon>Viridiplantae</taxon>
        <taxon>Streptophyta</taxon>
        <taxon>Embryophyta</taxon>
        <taxon>Tracheophyta</taxon>
        <taxon>Spermatophyta</taxon>
        <taxon>Magnoliopsida</taxon>
        <taxon>eudicotyledons</taxon>
        <taxon>Gunneridae</taxon>
        <taxon>Pentapetalae</taxon>
        <taxon>rosids</taxon>
        <taxon>fabids</taxon>
        <taxon>Malpighiales</taxon>
        <taxon>Salicaceae</taxon>
        <taxon>Saliceae</taxon>
        <taxon>Populus</taxon>
    </lineage>
</organism>
<dbReference type="InParanoid" id="A0A2K2AR39"/>
<accession>A0A2K2AR39</accession>
<dbReference type="EMBL" id="CM009293">
    <property type="protein sequence ID" value="PNT39991.1"/>
    <property type="molecule type" value="Genomic_DNA"/>
</dbReference>
<dbReference type="Proteomes" id="UP000006729">
    <property type="component" value="Chromosome 4"/>
</dbReference>
<proteinExistence type="predicted"/>
<protein>
    <submittedName>
        <fullName evidence="2">Uncharacterized protein</fullName>
    </submittedName>
</protein>
<evidence type="ECO:0000313" key="2">
    <source>
        <dbReference type="EMBL" id="PNT39991.1"/>
    </source>
</evidence>
<feature type="compositionally biased region" description="Gly residues" evidence="1">
    <location>
        <begin position="162"/>
        <end position="182"/>
    </location>
</feature>